<dbReference type="PANTHER" id="PTHR24363">
    <property type="entry name" value="SERINE/THREONINE PROTEIN KINASE"/>
    <property type="match status" value="1"/>
</dbReference>
<dbReference type="Pfam" id="PF00069">
    <property type="entry name" value="Pkinase"/>
    <property type="match status" value="1"/>
</dbReference>
<evidence type="ECO:0000256" key="5">
    <source>
        <dbReference type="ARBA" id="ARBA00022777"/>
    </source>
</evidence>
<dbReference type="HOGENOM" id="CLU_547182_0_0_9"/>
<protein>
    <recommendedName>
        <fullName evidence="1">non-specific serine/threonine protein kinase</fullName>
        <ecNumber evidence="1">2.7.11.1</ecNumber>
    </recommendedName>
</protein>
<name>C4Z4P6_LACE2</name>
<dbReference type="PROSITE" id="PS00108">
    <property type="entry name" value="PROTEIN_KINASE_ST"/>
    <property type="match status" value="1"/>
</dbReference>
<accession>C4Z4P6</accession>
<dbReference type="AlphaFoldDB" id="C4Z4P6"/>
<evidence type="ECO:0000256" key="3">
    <source>
        <dbReference type="ARBA" id="ARBA00022679"/>
    </source>
</evidence>
<dbReference type="STRING" id="515620.EUBELI_01946"/>
<keyword evidence="3" id="KW-0808">Transferase</keyword>
<dbReference type="EMBL" id="CP001104">
    <property type="protein sequence ID" value="ACR72935.1"/>
    <property type="molecule type" value="Genomic_DNA"/>
</dbReference>
<dbReference type="SUPFAM" id="SSF56112">
    <property type="entry name" value="Protein kinase-like (PK-like)"/>
    <property type="match status" value="1"/>
</dbReference>
<evidence type="ECO:0000256" key="2">
    <source>
        <dbReference type="ARBA" id="ARBA00022527"/>
    </source>
</evidence>
<dbReference type="EC" id="2.7.11.1" evidence="1"/>
<evidence type="ECO:0000313" key="11">
    <source>
        <dbReference type="Proteomes" id="UP000001476"/>
    </source>
</evidence>
<dbReference type="Gene3D" id="1.10.510.10">
    <property type="entry name" value="Transferase(Phosphotransferase) domain 1"/>
    <property type="match status" value="1"/>
</dbReference>
<keyword evidence="2 10" id="KW-0723">Serine/threonine-protein kinase</keyword>
<evidence type="ECO:0000256" key="6">
    <source>
        <dbReference type="ARBA" id="ARBA00022840"/>
    </source>
</evidence>
<evidence type="ECO:0000256" key="1">
    <source>
        <dbReference type="ARBA" id="ARBA00012513"/>
    </source>
</evidence>
<dbReference type="SMART" id="SM00220">
    <property type="entry name" value="S_TKc"/>
    <property type="match status" value="1"/>
</dbReference>
<evidence type="ECO:0000256" key="4">
    <source>
        <dbReference type="ARBA" id="ARBA00022741"/>
    </source>
</evidence>
<dbReference type="Proteomes" id="UP000001476">
    <property type="component" value="Chromosome"/>
</dbReference>
<reference evidence="10 11" key="1">
    <citation type="journal article" date="2009" name="Proc. Natl. Acad. Sci. U.S.A.">
        <title>Characterizing a model human gut microbiota composed of members of its two dominant bacterial phyla.</title>
        <authorList>
            <person name="Mahowald M.A."/>
            <person name="Rey F.E."/>
            <person name="Seedorf H."/>
            <person name="Turnbaugh P.J."/>
            <person name="Fulton R.S."/>
            <person name="Wollam A."/>
            <person name="Shah N."/>
            <person name="Wang C."/>
            <person name="Magrini V."/>
            <person name="Wilson R.K."/>
            <person name="Cantarel B.L."/>
            <person name="Coutinho P.M."/>
            <person name="Henrissat B."/>
            <person name="Crock L.W."/>
            <person name="Russell A."/>
            <person name="Verberkmoes N.C."/>
            <person name="Hettich R.L."/>
            <person name="Gordon J.I."/>
        </authorList>
    </citation>
    <scope>NUCLEOTIDE SEQUENCE [LARGE SCALE GENOMIC DNA]</scope>
    <source>
        <strain evidence="11">ATCC 27750 / DSM 3376 / VPI C15-48 / C15-B4</strain>
    </source>
</reference>
<dbReference type="PROSITE" id="PS50011">
    <property type="entry name" value="PROTEIN_KINASE_DOM"/>
    <property type="match status" value="1"/>
</dbReference>
<dbReference type="GeneID" id="41356592"/>
<feature type="domain" description="Protein kinase" evidence="9">
    <location>
        <begin position="9"/>
        <end position="281"/>
    </location>
</feature>
<dbReference type="GO" id="GO:0004674">
    <property type="term" value="F:protein serine/threonine kinase activity"/>
    <property type="evidence" value="ECO:0007669"/>
    <property type="project" value="UniProtKB-KW"/>
</dbReference>
<dbReference type="PANTHER" id="PTHR24363:SF0">
    <property type="entry name" value="SERINE_THREONINE KINASE LIKE DOMAIN CONTAINING 1"/>
    <property type="match status" value="1"/>
</dbReference>
<organism evidence="10 11">
    <name type="scientific">Lachnospira eligens (strain ATCC 27750 / DSM 3376 / VPI C15-48 / C15-B4)</name>
    <name type="common">Eubacterium eligens</name>
    <dbReference type="NCBI Taxonomy" id="515620"/>
    <lineage>
        <taxon>Bacteria</taxon>
        <taxon>Bacillati</taxon>
        <taxon>Bacillota</taxon>
        <taxon>Clostridia</taxon>
        <taxon>Lachnospirales</taxon>
        <taxon>Lachnospiraceae</taxon>
        <taxon>Lachnospira</taxon>
    </lineage>
</organism>
<dbReference type="KEGG" id="eel:EUBELI_01946"/>
<gene>
    <name evidence="10" type="ordered locus">EUBELI_01946</name>
</gene>
<evidence type="ECO:0000313" key="10">
    <source>
        <dbReference type="EMBL" id="ACR72935.1"/>
    </source>
</evidence>
<proteinExistence type="predicted"/>
<comment type="catalytic activity">
    <reaction evidence="7">
        <text>L-threonyl-[protein] + ATP = O-phospho-L-threonyl-[protein] + ADP + H(+)</text>
        <dbReference type="Rhea" id="RHEA:46608"/>
        <dbReference type="Rhea" id="RHEA-COMP:11060"/>
        <dbReference type="Rhea" id="RHEA-COMP:11605"/>
        <dbReference type="ChEBI" id="CHEBI:15378"/>
        <dbReference type="ChEBI" id="CHEBI:30013"/>
        <dbReference type="ChEBI" id="CHEBI:30616"/>
        <dbReference type="ChEBI" id="CHEBI:61977"/>
        <dbReference type="ChEBI" id="CHEBI:456216"/>
        <dbReference type="EC" id="2.7.11.1"/>
    </reaction>
</comment>
<evidence type="ECO:0000259" key="9">
    <source>
        <dbReference type="PROSITE" id="PS50011"/>
    </source>
</evidence>
<keyword evidence="5 10" id="KW-0418">Kinase</keyword>
<dbReference type="InterPro" id="IPR008271">
    <property type="entry name" value="Ser/Thr_kinase_AS"/>
</dbReference>
<evidence type="ECO:0000256" key="8">
    <source>
        <dbReference type="ARBA" id="ARBA00048679"/>
    </source>
</evidence>
<evidence type="ECO:0000256" key="7">
    <source>
        <dbReference type="ARBA" id="ARBA00047899"/>
    </source>
</evidence>
<dbReference type="RefSeq" id="WP_012740167.1">
    <property type="nucleotide sequence ID" value="NC_012778.1"/>
</dbReference>
<dbReference type="eggNOG" id="COG0515">
    <property type="taxonomic scope" value="Bacteria"/>
</dbReference>
<keyword evidence="4" id="KW-0547">Nucleotide-binding</keyword>
<comment type="catalytic activity">
    <reaction evidence="8">
        <text>L-seryl-[protein] + ATP = O-phospho-L-seryl-[protein] + ADP + H(+)</text>
        <dbReference type="Rhea" id="RHEA:17989"/>
        <dbReference type="Rhea" id="RHEA-COMP:9863"/>
        <dbReference type="Rhea" id="RHEA-COMP:11604"/>
        <dbReference type="ChEBI" id="CHEBI:15378"/>
        <dbReference type="ChEBI" id="CHEBI:29999"/>
        <dbReference type="ChEBI" id="CHEBI:30616"/>
        <dbReference type="ChEBI" id="CHEBI:83421"/>
        <dbReference type="ChEBI" id="CHEBI:456216"/>
        <dbReference type="EC" id="2.7.11.1"/>
    </reaction>
</comment>
<keyword evidence="6" id="KW-0067">ATP-binding</keyword>
<dbReference type="InterPro" id="IPR011009">
    <property type="entry name" value="Kinase-like_dom_sf"/>
</dbReference>
<sequence length="498" mass="57484">MDNRFYEKYEIIKELASSNHSKIYLVRHVILDVYRVAKIFTGSHEESERLLNEAHLIKNLKHPHIPVIYDIEQNIGEDNDSICIIEEYIDGKSLRQYVNDETETNGCLDIHEICRIGIELCCILEYLHSFNGEGILHMDIKPDNIMLDNYGKVKLIDFDNAVIAGCGMQVNNGSLLFAAPEQYSGEDAVEQSDIYSVGMVILFMISHGKIRTYENHNLSGAAERYSVLYHLINKSLHHQWGLRYESVTLVREELESIMKMGGGTFEKLSYVIQVAGEKPGIGVTNAVMSMAHFFRNNQYDCVVVDKSGNDYLHREIVRSTLMPEGFYLYDNIKVIPDYYNAISVNGVRSRIVIIDCGCDFNKSREVKITDITGDNYTCIRVFIVGKATHCSGKKMDDKDIIMLNLVGARQFYELVNSVYKGKKCYRIPCIYNWNEANPIFDETMNDFLQDNLTGIMKGYRPHRIKECIGRLYEKVRNFRVIKWFRKKKKKQEHSCNKL</sequence>
<dbReference type="CDD" id="cd14014">
    <property type="entry name" value="STKc_PknB_like"/>
    <property type="match status" value="1"/>
</dbReference>
<dbReference type="InterPro" id="IPR000719">
    <property type="entry name" value="Prot_kinase_dom"/>
</dbReference>
<dbReference type="GO" id="GO:0005524">
    <property type="term" value="F:ATP binding"/>
    <property type="evidence" value="ECO:0007669"/>
    <property type="project" value="UniProtKB-KW"/>
</dbReference>
<keyword evidence="11" id="KW-1185">Reference proteome</keyword>